<feature type="compositionally biased region" description="Polar residues" evidence="6">
    <location>
        <begin position="1523"/>
        <end position="1566"/>
    </location>
</feature>
<dbReference type="Pfam" id="PF18129">
    <property type="entry name" value="SH3_12"/>
    <property type="match status" value="1"/>
</dbReference>
<dbReference type="InterPro" id="IPR040992">
    <property type="entry name" value="XRN1_D1"/>
</dbReference>
<comment type="similarity">
    <text evidence="4 5">Belongs to the 5'-3' exonuclease family.</text>
</comment>
<evidence type="ECO:0000256" key="4">
    <source>
        <dbReference type="ARBA" id="ARBA00038299"/>
    </source>
</evidence>
<dbReference type="FunCoup" id="A0A7R8UBN2">
    <property type="interactions" value="1283"/>
</dbReference>
<dbReference type="InterPro" id="IPR016494">
    <property type="entry name" value="5_3_exoribonuclease_1"/>
</dbReference>
<name>A0A7R8UBN2_HERIL</name>
<keyword evidence="1 5" id="KW-0540">Nuclease</keyword>
<dbReference type="CDD" id="cd18673">
    <property type="entry name" value="PIN_XRN1-2-like"/>
    <property type="match status" value="1"/>
</dbReference>
<dbReference type="PANTHER" id="PTHR12341">
    <property type="entry name" value="5'-&gt;3' EXORIBONUCLEASE"/>
    <property type="match status" value="1"/>
</dbReference>
<dbReference type="InterPro" id="IPR047008">
    <property type="entry name" value="XRN1_SH3_sf"/>
</dbReference>
<feature type="compositionally biased region" description="Polar residues" evidence="6">
    <location>
        <begin position="1412"/>
        <end position="1428"/>
    </location>
</feature>
<dbReference type="EC" id="3.1.13.-" evidence="5"/>
<dbReference type="Proteomes" id="UP000594454">
    <property type="component" value="Chromosome 1"/>
</dbReference>
<dbReference type="EMBL" id="LR899009">
    <property type="protein sequence ID" value="CAD7077581.1"/>
    <property type="molecule type" value="Genomic_DNA"/>
</dbReference>
<evidence type="ECO:0000259" key="7">
    <source>
        <dbReference type="Pfam" id="PF03159"/>
    </source>
</evidence>
<feature type="domain" description="Exoribonuclease Xrn1 D2/D3" evidence="11">
    <location>
        <begin position="857"/>
        <end position="1082"/>
    </location>
</feature>
<sequence length="1592" mass="182926">MPPSRGKTLYSEEEDVLKFVCQWFSGIINWSRSESSCQLVQFKMGIPKFFRYMSERYPCLSELVREDQIPEFDNLYLDMNGIIHPCSHPDDGNVHFRISEETIFRNIFNYIDKLFFLIKPRKLFFMAVDGVAPRAKMNQQRSRRFRSAKDAEVLEKDAVRRGEKLPDTARFDSNCITPGTEFMVRLQDALKYFVKLKMSTNPLWQRCRIILSGHETPGEGEHKIMEYIRYLKSQPGYDNNTRHCLYGLDADLIVLGLCTHEMHFSLLREEVSFGKKAKKASIEETRFFLLHLNLLREYLELEFGSLKVVEGKKFSIYKIIDDWILMGFLVGNDFIPHLPNFHINTNALPLLYEIYKRVWPQMDGYLNDNGNLNLDNFEIFMRELAERDLEMYKEISADLKYFEGKRGKNNEIVDIPEAFDFDVEDMDDVDLNVNLAKLIEDSNKMFGSDDDLSDDEAMLEKEFRMHKRNYYITKLNYPEMTEEVLAEQTECYIRALQWILFYYYRGVSSWGWFYPHHYAPYASDIKNFKHLKLEFSMGKPFLPFEQLLAVLPAASKELLPEAYRDLMTNPNSKIIEYYPNEFQTDLNGKRQEWEAVVLIPFIDEVKLLQAMSERFSYLQPEEQKRNIHGPMLQYDYTDVSQGECPGIYSFKKFDNTYCTETAVWRDQVKVGTNYLDSDISKWPAKKCHLPGFPTMKYLSYTGELQKARVKVFEQPSRNDTMILFPEIKSFDGLDAIASKYLDKIVYVGWPHLVKSKVTAIITPEFKATANGIEEIQSRIFHLHLKHVEEHTFNRMGIKFRETKFLVYVNTLASVEYVVGNKGKMISTNIWSNSEISYPLQGVVMNIRKEDEMIEEKIEDFYPVGTPIFLLSSPYFGCEGKILDPKLVYSCGRIQVNITVIPEPQLSEARGKQTEAEMSYYNNYEFAIKTGLNANVVARITGSVFIIHGSPRGDLPENTPKTNIGLNLKSKKSDQQVAGYVRKQGTTWQYSLKTMDLIISYYEVFPEVFNLLASNTGGRDEFFETNLFPPDTSDKKLSDLTAWLKKQSHNKAERVPCGTKWVEMEAMDAIKEAVESLKKQPVKCIKLQVKPHLLLKQGLEIPQAFRSKSKIRLFDRIVVAKRTYQVPVGYKGTVIAIHPLVDPNPVRIECVKQVETFIEVLFDKELPDIGDENEGELKRIARVAQTSVLVVYQPLDEVVVAPLETSTNQAQNVTSNKQNSDRSIYNNGLRNRDMAFFVEPPKDDRNFNQQQQSRQTRKPDEFRNKPQTVNISKFVQPPPMPEQYFQQSSTAPTYSNRRLPETSISSAQFTSSAYLAKQHGQSRNPSQRDTTLGSSKRNNARVNYPPMENVMAPPIAGSQPMQFKDNQDPVGMLSKDLNDLKLQNLPNVAESTEALRKLLGMSSSNSNFDSSGDKQSINFPKPPSNWTKDASQHRSKNSDMNQPSQTHSQSIPFNNVQPIQPYNSQCYTNMPVHVDKKYAPNNHNNNGDTQMCPSRQKRVSNISSGQSAFIPLQAMKSIRKNEQKGSNSKSTGHHSQNAAQSINEQSSGTASNTRDQEAKPSNSAQNSADETKKKTAKQTARKPKIAANFNLKG</sequence>
<dbReference type="Pfam" id="PF17846">
    <property type="entry name" value="XRN_M"/>
    <property type="match status" value="1"/>
</dbReference>
<dbReference type="Gene3D" id="2.30.30.750">
    <property type="match status" value="1"/>
</dbReference>
<feature type="domain" description="5'-3' exoribonuclease 1 D1" evidence="10">
    <location>
        <begin position="688"/>
        <end position="854"/>
    </location>
</feature>
<dbReference type="Gene3D" id="3.40.50.12390">
    <property type="match status" value="1"/>
</dbReference>
<dbReference type="InterPro" id="IPR004859">
    <property type="entry name" value="Xrn1_N"/>
</dbReference>
<evidence type="ECO:0000256" key="3">
    <source>
        <dbReference type="ARBA" id="ARBA00022839"/>
    </source>
</evidence>
<dbReference type="GO" id="GO:0004534">
    <property type="term" value="F:5'-3' RNA exonuclease activity"/>
    <property type="evidence" value="ECO:0007669"/>
    <property type="project" value="TreeGrafter"/>
</dbReference>
<dbReference type="Pfam" id="PF03159">
    <property type="entry name" value="XRN_N"/>
    <property type="match status" value="1"/>
</dbReference>
<evidence type="ECO:0000313" key="12">
    <source>
        <dbReference type="EMBL" id="CAD7077581.1"/>
    </source>
</evidence>
<dbReference type="Pfam" id="PF18332">
    <property type="entry name" value="XRN1_D1"/>
    <property type="match status" value="1"/>
</dbReference>
<evidence type="ECO:0000256" key="2">
    <source>
        <dbReference type="ARBA" id="ARBA00022801"/>
    </source>
</evidence>
<dbReference type="FunFam" id="3.40.50.12390:FF:000002">
    <property type="entry name" value="5'-3' exoribonuclease 1"/>
    <property type="match status" value="1"/>
</dbReference>
<evidence type="ECO:0000313" key="13">
    <source>
        <dbReference type="Proteomes" id="UP000594454"/>
    </source>
</evidence>
<feature type="compositionally biased region" description="Polar residues" evidence="6">
    <location>
        <begin position="1314"/>
        <end position="1340"/>
    </location>
</feature>
<reference evidence="12 13" key="1">
    <citation type="submission" date="2020-11" db="EMBL/GenBank/DDBJ databases">
        <authorList>
            <person name="Wallbank WR R."/>
            <person name="Pardo Diaz C."/>
            <person name="Kozak K."/>
            <person name="Martin S."/>
            <person name="Jiggins C."/>
            <person name="Moest M."/>
            <person name="Warren A I."/>
            <person name="Generalovic N T."/>
            <person name="Byers J.R.P. K."/>
            <person name="Montejo-Kovacevich G."/>
            <person name="Yen C E."/>
        </authorList>
    </citation>
    <scope>NUCLEOTIDE SEQUENCE [LARGE SCALE GENOMIC DNA]</scope>
</reference>
<dbReference type="InterPro" id="IPR047007">
    <property type="entry name" value="XRN1_D1_sf"/>
</dbReference>
<dbReference type="PIRSF" id="PIRSF006743">
    <property type="entry name" value="Exonuclease_Xnr1"/>
    <property type="match status" value="1"/>
</dbReference>
<feature type="domain" description="Xrn1 helical" evidence="8">
    <location>
        <begin position="314"/>
        <end position="628"/>
    </location>
</feature>
<organism evidence="12 13">
    <name type="scientific">Hermetia illucens</name>
    <name type="common">Black soldier fly</name>
    <dbReference type="NCBI Taxonomy" id="343691"/>
    <lineage>
        <taxon>Eukaryota</taxon>
        <taxon>Metazoa</taxon>
        <taxon>Ecdysozoa</taxon>
        <taxon>Arthropoda</taxon>
        <taxon>Hexapoda</taxon>
        <taxon>Insecta</taxon>
        <taxon>Pterygota</taxon>
        <taxon>Neoptera</taxon>
        <taxon>Endopterygota</taxon>
        <taxon>Diptera</taxon>
        <taxon>Brachycera</taxon>
        <taxon>Stratiomyomorpha</taxon>
        <taxon>Stratiomyidae</taxon>
        <taxon>Hermetiinae</taxon>
        <taxon>Hermetia</taxon>
    </lineage>
</organism>
<keyword evidence="2 5" id="KW-0378">Hydrolase</keyword>
<keyword evidence="3 5" id="KW-0269">Exonuclease</keyword>
<dbReference type="InterPro" id="IPR041385">
    <property type="entry name" value="SH3_12"/>
</dbReference>
<evidence type="ECO:0000259" key="10">
    <source>
        <dbReference type="Pfam" id="PF18332"/>
    </source>
</evidence>
<evidence type="ECO:0000259" key="8">
    <source>
        <dbReference type="Pfam" id="PF17846"/>
    </source>
</evidence>
<keyword evidence="5" id="KW-0694">RNA-binding</keyword>
<dbReference type="GO" id="GO:0000956">
    <property type="term" value="P:nuclear-transcribed mRNA catabolic process"/>
    <property type="evidence" value="ECO:0007669"/>
    <property type="project" value="InterPro"/>
</dbReference>
<feature type="compositionally biased region" description="Basic residues" evidence="6">
    <location>
        <begin position="1573"/>
        <end position="1583"/>
    </location>
</feature>
<evidence type="ECO:0000256" key="6">
    <source>
        <dbReference type="SAM" id="MobiDB-lite"/>
    </source>
</evidence>
<feature type="region of interest" description="Disordered" evidence="6">
    <location>
        <begin position="1404"/>
        <end position="1501"/>
    </location>
</feature>
<feature type="compositionally biased region" description="Polar residues" evidence="6">
    <location>
        <begin position="1437"/>
        <end position="1467"/>
    </location>
</feature>
<dbReference type="GO" id="GO:0016075">
    <property type="term" value="P:rRNA catabolic process"/>
    <property type="evidence" value="ECO:0007669"/>
    <property type="project" value="TreeGrafter"/>
</dbReference>
<feature type="region of interest" description="Disordered" evidence="6">
    <location>
        <begin position="1518"/>
        <end position="1592"/>
    </location>
</feature>
<dbReference type="PANTHER" id="PTHR12341:SF7">
    <property type="entry name" value="5'-3' EXORIBONUCLEASE 1"/>
    <property type="match status" value="1"/>
</dbReference>
<evidence type="ECO:0000256" key="1">
    <source>
        <dbReference type="ARBA" id="ARBA00022722"/>
    </source>
</evidence>
<comment type="subcellular location">
    <subcellularLocation>
        <location evidence="5">Cytoplasm</location>
    </subcellularLocation>
</comment>
<evidence type="ECO:0000259" key="11">
    <source>
        <dbReference type="Pfam" id="PF18334"/>
    </source>
</evidence>
<dbReference type="GO" id="GO:0005737">
    <property type="term" value="C:cytoplasm"/>
    <property type="evidence" value="ECO:0007669"/>
    <property type="project" value="UniProtKB-SubCell"/>
</dbReference>
<feature type="region of interest" description="Disordered" evidence="6">
    <location>
        <begin position="1238"/>
        <end position="1296"/>
    </location>
</feature>
<dbReference type="InterPro" id="IPR041412">
    <property type="entry name" value="Xrn1_helical"/>
</dbReference>
<evidence type="ECO:0000256" key="5">
    <source>
        <dbReference type="PIRNR" id="PIRNR006743"/>
    </source>
</evidence>
<dbReference type="Gene3D" id="1.25.40.1050">
    <property type="match status" value="1"/>
</dbReference>
<feature type="domain" description="5'-3' exoribonuclease 1 SH3-like" evidence="9">
    <location>
        <begin position="1109"/>
        <end position="1188"/>
    </location>
</feature>
<dbReference type="InterPro" id="IPR041106">
    <property type="entry name" value="XRN1_D2_D3"/>
</dbReference>
<protein>
    <recommendedName>
        <fullName evidence="5">5'-3' exoribonuclease 1</fullName>
        <ecNumber evidence="5">3.1.13.-</ecNumber>
    </recommendedName>
</protein>
<feature type="domain" description="Xrn1 N-terminal" evidence="7">
    <location>
        <begin position="44"/>
        <end position="270"/>
    </location>
</feature>
<dbReference type="GO" id="GO:0005634">
    <property type="term" value="C:nucleus"/>
    <property type="evidence" value="ECO:0007669"/>
    <property type="project" value="TreeGrafter"/>
</dbReference>
<dbReference type="InterPro" id="IPR027073">
    <property type="entry name" value="5_3_exoribonuclease"/>
</dbReference>
<dbReference type="InParanoid" id="A0A7R8UBN2"/>
<keyword evidence="5" id="KW-0963">Cytoplasm</keyword>
<dbReference type="Pfam" id="PF18334">
    <property type="entry name" value="XRN1_D2_D3"/>
    <property type="match status" value="1"/>
</dbReference>
<dbReference type="Gene3D" id="2.170.260.40">
    <property type="match status" value="1"/>
</dbReference>
<feature type="compositionally biased region" description="Polar residues" evidence="6">
    <location>
        <begin position="1283"/>
        <end position="1296"/>
    </location>
</feature>
<dbReference type="OrthoDB" id="372487at2759"/>
<proteinExistence type="inferred from homology"/>
<keyword evidence="13" id="KW-1185">Reference proteome</keyword>
<evidence type="ECO:0000259" key="9">
    <source>
        <dbReference type="Pfam" id="PF18129"/>
    </source>
</evidence>
<accession>A0A7R8UBN2</accession>
<feature type="region of interest" description="Disordered" evidence="6">
    <location>
        <begin position="1314"/>
        <end position="1345"/>
    </location>
</feature>
<dbReference type="GO" id="GO:0003723">
    <property type="term" value="F:RNA binding"/>
    <property type="evidence" value="ECO:0007669"/>
    <property type="project" value="UniProtKB-KW"/>
</dbReference>
<gene>
    <name evidence="12" type="ORF">HERILL_LOCUS917</name>
</gene>
<feature type="compositionally biased region" description="Polar residues" evidence="6">
    <location>
        <begin position="1480"/>
        <end position="1501"/>
    </location>
</feature>